<keyword evidence="10" id="KW-0863">Zinc-finger</keyword>
<keyword evidence="5" id="KW-0597">Phosphoprotein</keyword>
<evidence type="ECO:0000256" key="10">
    <source>
        <dbReference type="ARBA" id="ARBA00022771"/>
    </source>
</evidence>
<dbReference type="Gene3D" id="2.70.160.11">
    <property type="entry name" value="Hnrnp arginine n-methyltransferase1"/>
    <property type="match status" value="1"/>
</dbReference>
<evidence type="ECO:0000256" key="4">
    <source>
        <dbReference type="ARBA" id="ARBA00022490"/>
    </source>
</evidence>
<evidence type="ECO:0000256" key="2">
    <source>
        <dbReference type="ARBA" id="ARBA00004514"/>
    </source>
</evidence>
<keyword evidence="8 15" id="KW-0949">S-adenosyl-L-methionine</keyword>
<evidence type="ECO:0000256" key="16">
    <source>
        <dbReference type="SAM" id="MobiDB-lite"/>
    </source>
</evidence>
<evidence type="ECO:0000259" key="19">
    <source>
        <dbReference type="Pfam" id="PF22528"/>
    </source>
</evidence>
<keyword evidence="7 15" id="KW-0808">Transferase</keyword>
<dbReference type="InterPro" id="IPR055135">
    <property type="entry name" value="PRMT_dom"/>
</dbReference>
<evidence type="ECO:0000256" key="3">
    <source>
        <dbReference type="ARBA" id="ARBA00011925"/>
    </source>
</evidence>
<dbReference type="GO" id="GO:0008270">
    <property type="term" value="F:zinc ion binding"/>
    <property type="evidence" value="ECO:0007669"/>
    <property type="project" value="UniProtKB-KW"/>
</dbReference>
<evidence type="ECO:0000256" key="8">
    <source>
        <dbReference type="ARBA" id="ARBA00022691"/>
    </source>
</evidence>
<evidence type="ECO:0000259" key="18">
    <source>
        <dbReference type="Pfam" id="PF21137"/>
    </source>
</evidence>
<evidence type="ECO:0000256" key="7">
    <source>
        <dbReference type="ARBA" id="ARBA00022679"/>
    </source>
</evidence>
<organism evidence="20 21">
    <name type="scientific">[Emmonsia] crescens</name>
    <dbReference type="NCBI Taxonomy" id="73230"/>
    <lineage>
        <taxon>Eukaryota</taxon>
        <taxon>Fungi</taxon>
        <taxon>Dikarya</taxon>
        <taxon>Ascomycota</taxon>
        <taxon>Pezizomycotina</taxon>
        <taxon>Eurotiomycetes</taxon>
        <taxon>Eurotiomycetidae</taxon>
        <taxon>Onygenales</taxon>
        <taxon>Ajellomycetaceae</taxon>
        <taxon>Emergomyces</taxon>
    </lineage>
</organism>
<dbReference type="InterPro" id="IPR041698">
    <property type="entry name" value="Methyltransf_25"/>
</dbReference>
<feature type="domain" description="Methyltransferase" evidence="17">
    <location>
        <begin position="258"/>
        <end position="355"/>
    </location>
</feature>
<reference evidence="21" key="1">
    <citation type="journal article" date="2015" name="PLoS Genet.">
        <title>The dynamic genome and transcriptome of the human fungal pathogen Blastomyces and close relative Emmonsia.</title>
        <authorList>
            <person name="Munoz J.F."/>
            <person name="Gauthier G.M."/>
            <person name="Desjardins C.A."/>
            <person name="Gallo J.E."/>
            <person name="Holder J."/>
            <person name="Sullivan T.D."/>
            <person name="Marty A.J."/>
            <person name="Carmen J.C."/>
            <person name="Chen Z."/>
            <person name="Ding L."/>
            <person name="Gujja S."/>
            <person name="Magrini V."/>
            <person name="Misas E."/>
            <person name="Mitreva M."/>
            <person name="Priest M."/>
            <person name="Saif S."/>
            <person name="Whiston E.A."/>
            <person name="Young S."/>
            <person name="Zeng Q."/>
            <person name="Goldman W.E."/>
            <person name="Mardis E.R."/>
            <person name="Taylor J.W."/>
            <person name="McEwen J.G."/>
            <person name="Clay O.K."/>
            <person name="Klein B.S."/>
            <person name="Cuomo C.A."/>
        </authorList>
    </citation>
    <scope>NUCLEOTIDE SEQUENCE [LARGE SCALE GENOMIC DNA]</scope>
    <source>
        <strain evidence="21">UAMH 3008</strain>
    </source>
</reference>
<evidence type="ECO:0000256" key="14">
    <source>
        <dbReference type="ARBA" id="ARBA00049303"/>
    </source>
</evidence>
<dbReference type="InterPro" id="IPR036236">
    <property type="entry name" value="Znf_C2H2_sf"/>
</dbReference>
<evidence type="ECO:0000256" key="1">
    <source>
        <dbReference type="ARBA" id="ARBA00004123"/>
    </source>
</evidence>
<feature type="region of interest" description="Disordered" evidence="16">
    <location>
        <begin position="142"/>
        <end position="165"/>
    </location>
</feature>
<evidence type="ECO:0000259" key="17">
    <source>
        <dbReference type="Pfam" id="PF13649"/>
    </source>
</evidence>
<keyword evidence="4" id="KW-0963">Cytoplasm</keyword>
<dbReference type="OrthoDB" id="7848332at2759"/>
<dbReference type="EMBL" id="LCZI01000695">
    <property type="protein sequence ID" value="KKZ65138.1"/>
    <property type="molecule type" value="Genomic_DNA"/>
</dbReference>
<dbReference type="InterPro" id="IPR025799">
    <property type="entry name" value="Arg_MeTrfase"/>
</dbReference>
<evidence type="ECO:0000256" key="13">
    <source>
        <dbReference type="ARBA" id="ARBA00047384"/>
    </source>
</evidence>
<feature type="region of interest" description="Disordered" evidence="16">
    <location>
        <begin position="1"/>
        <end position="44"/>
    </location>
</feature>
<comment type="catalytic activity">
    <reaction evidence="13">
        <text>L-arginyl-[protein] + 2 S-adenosyl-L-methionine = N(omega),N(omega)-dimethyl-L-arginyl-[protein] + 2 S-adenosyl-L-homocysteine + 2 H(+)</text>
        <dbReference type="Rhea" id="RHEA:48096"/>
        <dbReference type="Rhea" id="RHEA-COMP:10532"/>
        <dbReference type="Rhea" id="RHEA-COMP:11991"/>
        <dbReference type="ChEBI" id="CHEBI:15378"/>
        <dbReference type="ChEBI" id="CHEBI:29965"/>
        <dbReference type="ChEBI" id="CHEBI:57856"/>
        <dbReference type="ChEBI" id="CHEBI:59789"/>
        <dbReference type="ChEBI" id="CHEBI:61897"/>
        <dbReference type="EC" id="2.1.1.319"/>
    </reaction>
    <physiologicalReaction direction="left-to-right" evidence="13">
        <dbReference type="Rhea" id="RHEA:48097"/>
    </physiologicalReaction>
</comment>
<dbReference type="SUPFAM" id="SSF57667">
    <property type="entry name" value="beta-beta-alpha zinc fingers"/>
    <property type="match status" value="1"/>
</dbReference>
<evidence type="ECO:0000256" key="15">
    <source>
        <dbReference type="PROSITE-ProRule" id="PRU01015"/>
    </source>
</evidence>
<accession>A0A0G2I3Z2</accession>
<dbReference type="InterPro" id="IPR029063">
    <property type="entry name" value="SAM-dependent_MTases_sf"/>
</dbReference>
<keyword evidence="11" id="KW-0862">Zinc</keyword>
<dbReference type="FunFam" id="2.70.160.11:FF:000016">
    <property type="entry name" value="Protein arginine methyltransferase RmtB"/>
    <property type="match status" value="1"/>
</dbReference>
<dbReference type="VEuPathDB" id="FungiDB:EMCG_09004"/>
<dbReference type="GO" id="GO:0035242">
    <property type="term" value="F:protein-arginine omega-N asymmetric methyltransferase activity"/>
    <property type="evidence" value="ECO:0007669"/>
    <property type="project" value="UniProtKB-EC"/>
</dbReference>
<feature type="domain" description="Protein arginine N-methyltransferase 3-like C2H2 zinc finger" evidence="18">
    <location>
        <begin position="80"/>
        <end position="124"/>
    </location>
</feature>
<comment type="subcellular location">
    <subcellularLocation>
        <location evidence="2">Cytoplasm</location>
        <location evidence="2">Cytosol</location>
    </subcellularLocation>
    <subcellularLocation>
        <location evidence="1">Nucleus</location>
    </subcellularLocation>
</comment>
<keyword evidence="9" id="KW-0479">Metal-binding</keyword>
<comment type="caution">
    <text evidence="20">The sequence shown here is derived from an EMBL/GenBank/DDBJ whole genome shotgun (WGS) entry which is preliminary data.</text>
</comment>
<dbReference type="Proteomes" id="UP000034164">
    <property type="component" value="Unassembled WGS sequence"/>
</dbReference>
<evidence type="ECO:0000256" key="5">
    <source>
        <dbReference type="ARBA" id="ARBA00022553"/>
    </source>
</evidence>
<dbReference type="SUPFAM" id="SSF53335">
    <property type="entry name" value="S-adenosyl-L-methionine-dependent methyltransferases"/>
    <property type="match status" value="1"/>
</dbReference>
<proteinExistence type="predicted"/>
<dbReference type="FunFam" id="3.40.50.150:FF:000034">
    <property type="entry name" value="Protein arginine N-methyltransferase 3"/>
    <property type="match status" value="1"/>
</dbReference>
<dbReference type="GO" id="GO:0005634">
    <property type="term" value="C:nucleus"/>
    <property type="evidence" value="ECO:0007669"/>
    <property type="project" value="UniProtKB-SubCell"/>
</dbReference>
<evidence type="ECO:0000256" key="11">
    <source>
        <dbReference type="ARBA" id="ARBA00022833"/>
    </source>
</evidence>
<dbReference type="InterPro" id="IPR049482">
    <property type="entry name" value="ANM3-like_C2H2_Zf"/>
</dbReference>
<dbReference type="EC" id="2.1.1.319" evidence="3"/>
<dbReference type="GO" id="GO:0032259">
    <property type="term" value="P:methylation"/>
    <property type="evidence" value="ECO:0007669"/>
    <property type="project" value="UniProtKB-KW"/>
</dbReference>
<dbReference type="Pfam" id="PF21137">
    <property type="entry name" value="ANM3_C2H2_Zf"/>
    <property type="match status" value="1"/>
</dbReference>
<protein>
    <recommendedName>
        <fullName evidence="3">type I protein arginine methyltransferase</fullName>
        <ecNumber evidence="3">2.1.1.319</ecNumber>
    </recommendedName>
</protein>
<sequence>MASLSQPSRPLPEDTHSDSDSGSSTSDPLDLSKDEGWEDVELDEESEPIISLFSDKAFSDARSMLNDCKENFHFDLLRVQKELGLDFLGTIRLVNYIRSEVKAGNLTPDVSSAALFDDARYLRPVLEDDALLYSLDDLSEELKDEGGNTPGSKHAETTNPNSRIRELEEELERMRGDFEEYKTIVKRSLDKELSSAASNTGGKSEASGSGRFHEAESGYFTSYSYNGIHESMLKDSVRTDAYRDFIYDNKSLFKDKVVLDVGCGTGILSMFCAKAGAKMVIAVDNSDIIDRAREIVYDNGFGDVIKCIRGKIEEVELPVPKVDIIVSEWMGYCLLFEAMFDSVIWARDRYLAPDGLMVPSHATLQIVPLADPDLVDSHITFWNSVYGFKMSSMLLNIYDEALVRHIQKPEETIVAKASPFLQLPLHTITIEELTFIKEFEVTLNTDVDALDGWVVWFDMFFMPSRASKVAEDAVPGDMKKEGFVAFSTGPFDTETHWQQGVFLINREKKPAKPLKKGQVIKGHVEYRKKDDKSRLLDIGIDWAIEAVESGRQKWSLQ</sequence>
<dbReference type="PANTHER" id="PTHR11006">
    <property type="entry name" value="PROTEIN ARGININE N-METHYLTRANSFERASE"/>
    <property type="match status" value="1"/>
</dbReference>
<dbReference type="PANTHER" id="PTHR11006:SF116">
    <property type="entry name" value="PROTEIN METHYLTRANSFERASE"/>
    <property type="match status" value="1"/>
</dbReference>
<evidence type="ECO:0000256" key="6">
    <source>
        <dbReference type="ARBA" id="ARBA00022603"/>
    </source>
</evidence>
<dbReference type="CDD" id="cd02440">
    <property type="entry name" value="AdoMet_MTases"/>
    <property type="match status" value="1"/>
</dbReference>
<keyword evidence="6 15" id="KW-0489">Methyltransferase</keyword>
<evidence type="ECO:0000313" key="21">
    <source>
        <dbReference type="Proteomes" id="UP000034164"/>
    </source>
</evidence>
<evidence type="ECO:0000256" key="9">
    <source>
        <dbReference type="ARBA" id="ARBA00022723"/>
    </source>
</evidence>
<gene>
    <name evidence="20" type="ORF">EMCG_09004</name>
</gene>
<feature type="domain" description="Protein arginine N-methyltransferase" evidence="19">
    <location>
        <begin position="361"/>
        <end position="545"/>
    </location>
</feature>
<dbReference type="Gene3D" id="3.40.50.150">
    <property type="entry name" value="Vaccinia Virus protein VP39"/>
    <property type="match status" value="1"/>
</dbReference>
<evidence type="ECO:0000256" key="12">
    <source>
        <dbReference type="ARBA" id="ARBA00023242"/>
    </source>
</evidence>
<dbReference type="AlphaFoldDB" id="A0A0G2I3Z2"/>
<keyword evidence="12" id="KW-0539">Nucleus</keyword>
<feature type="compositionally biased region" description="Low complexity" evidence="16">
    <location>
        <begin position="20"/>
        <end position="29"/>
    </location>
</feature>
<dbReference type="Pfam" id="PF13649">
    <property type="entry name" value="Methyltransf_25"/>
    <property type="match status" value="1"/>
</dbReference>
<dbReference type="PROSITE" id="PS51678">
    <property type="entry name" value="SAM_MT_PRMT"/>
    <property type="match status" value="1"/>
</dbReference>
<name>A0A0G2I3Z2_9EURO</name>
<evidence type="ECO:0000313" key="20">
    <source>
        <dbReference type="EMBL" id="KKZ65138.1"/>
    </source>
</evidence>
<comment type="catalytic activity">
    <reaction evidence="14">
        <text>L-arginyl-[protein] + S-adenosyl-L-methionine = N(omega)-methyl-L-arginyl-[protein] + S-adenosyl-L-homocysteine + H(+)</text>
        <dbReference type="Rhea" id="RHEA:48100"/>
        <dbReference type="Rhea" id="RHEA-COMP:10532"/>
        <dbReference type="Rhea" id="RHEA-COMP:11990"/>
        <dbReference type="ChEBI" id="CHEBI:15378"/>
        <dbReference type="ChEBI" id="CHEBI:29965"/>
        <dbReference type="ChEBI" id="CHEBI:57856"/>
        <dbReference type="ChEBI" id="CHEBI:59789"/>
        <dbReference type="ChEBI" id="CHEBI:65280"/>
    </reaction>
    <physiologicalReaction direction="left-to-right" evidence="14">
        <dbReference type="Rhea" id="RHEA:48101"/>
    </physiologicalReaction>
</comment>
<dbReference type="GO" id="GO:0005829">
    <property type="term" value="C:cytosol"/>
    <property type="evidence" value="ECO:0007669"/>
    <property type="project" value="UniProtKB-SubCell"/>
</dbReference>
<dbReference type="GO" id="GO:0042054">
    <property type="term" value="F:histone methyltransferase activity"/>
    <property type="evidence" value="ECO:0007669"/>
    <property type="project" value="TreeGrafter"/>
</dbReference>
<dbReference type="Pfam" id="PF22528">
    <property type="entry name" value="PRMT_C"/>
    <property type="match status" value="1"/>
</dbReference>